<feature type="transmembrane region" description="Helical" evidence="1">
    <location>
        <begin position="84"/>
        <end position="103"/>
    </location>
</feature>
<evidence type="ECO:0000313" key="4">
    <source>
        <dbReference type="Proteomes" id="UP000509660"/>
    </source>
</evidence>
<name>A0A7H8UTZ7_9PAST</name>
<protein>
    <submittedName>
        <fullName evidence="2">DUF805 domain-containing protein</fullName>
    </submittedName>
</protein>
<dbReference type="PANTHER" id="PTHR34980:SF2">
    <property type="entry name" value="INNER MEMBRANE PROTEIN YHAH-RELATED"/>
    <property type="match status" value="1"/>
</dbReference>
<dbReference type="EMBL" id="CP055305">
    <property type="protein sequence ID" value="QLB42255.1"/>
    <property type="molecule type" value="Genomic_DNA"/>
</dbReference>
<accession>A0A7H8UNM6</accession>
<keyword evidence="1" id="KW-1133">Transmembrane helix</keyword>
<dbReference type="AlphaFoldDB" id="A0A7H8UTZ7"/>
<dbReference type="Proteomes" id="UP000509784">
    <property type="component" value="Chromosome"/>
</dbReference>
<sequence>MNWYLDVLKKYATFSGRARRKEYWMFSLFNVIFASVCGFLDGLLGFISYETGLGILGSLYILATFLPSLAVLVRRLHDTDRSGWWVLIGIIPLIGAIVLLVFACLDSKVGENRFGPNPKELS</sequence>
<dbReference type="KEGG" id="mpeg:HV560_05240"/>
<evidence type="ECO:0000256" key="1">
    <source>
        <dbReference type="SAM" id="Phobius"/>
    </source>
</evidence>
<accession>A0A7H8UTZ7</accession>
<proteinExistence type="predicted"/>
<dbReference type="GO" id="GO:0005886">
    <property type="term" value="C:plasma membrane"/>
    <property type="evidence" value="ECO:0007669"/>
    <property type="project" value="TreeGrafter"/>
</dbReference>
<evidence type="ECO:0000313" key="3">
    <source>
        <dbReference type="EMBL" id="QLB42255.1"/>
    </source>
</evidence>
<dbReference type="Pfam" id="PF05656">
    <property type="entry name" value="DUF805"/>
    <property type="match status" value="1"/>
</dbReference>
<keyword evidence="1" id="KW-0812">Transmembrane</keyword>
<evidence type="ECO:0000313" key="5">
    <source>
        <dbReference type="Proteomes" id="UP000509784"/>
    </source>
</evidence>
<keyword evidence="4" id="KW-1185">Reference proteome</keyword>
<keyword evidence="1" id="KW-0472">Membrane</keyword>
<feature type="transmembrane region" description="Helical" evidence="1">
    <location>
        <begin position="53"/>
        <end position="72"/>
    </location>
</feature>
<reference evidence="4 5" key="1">
    <citation type="submission" date="2020-06" db="EMBL/GenBank/DDBJ databases">
        <title>Mannheimia pernigra sp. nov. isolated from bovine respiratory tract.</title>
        <authorList>
            <person name="Kuhnert P."/>
            <person name="Akarsu-Egger H."/>
        </authorList>
    </citation>
    <scope>NUCLEOTIDE SEQUENCE [LARGE SCALE GENOMIC DNA]</scope>
    <source>
        <strain evidence="3 5">17CN0883</strain>
        <strain evidence="2 4">BNO311</strain>
    </source>
</reference>
<organism evidence="2 4">
    <name type="scientific">Mannheimia pernigra</name>
    <dbReference type="NCBI Taxonomy" id="111844"/>
    <lineage>
        <taxon>Bacteria</taxon>
        <taxon>Pseudomonadati</taxon>
        <taxon>Pseudomonadota</taxon>
        <taxon>Gammaproteobacteria</taxon>
        <taxon>Pasteurellales</taxon>
        <taxon>Pasteurellaceae</taxon>
        <taxon>Mannheimia</taxon>
    </lineage>
</organism>
<feature type="transmembrane region" description="Helical" evidence="1">
    <location>
        <begin position="23"/>
        <end position="47"/>
    </location>
</feature>
<dbReference type="RefSeq" id="WP_176808018.1">
    <property type="nucleotide sequence ID" value="NZ_CP055302.1"/>
</dbReference>
<dbReference type="InterPro" id="IPR008523">
    <property type="entry name" value="DUF805"/>
</dbReference>
<gene>
    <name evidence="2" type="ORF">HV559_04920</name>
    <name evidence="3" type="ORF">HV560_05240</name>
</gene>
<evidence type="ECO:0000313" key="2">
    <source>
        <dbReference type="EMBL" id="QLB40256.1"/>
    </source>
</evidence>
<dbReference type="Proteomes" id="UP000509660">
    <property type="component" value="Chromosome"/>
</dbReference>
<dbReference type="EMBL" id="CP055306">
    <property type="protein sequence ID" value="QLB40256.1"/>
    <property type="molecule type" value="Genomic_DNA"/>
</dbReference>
<dbReference type="PANTHER" id="PTHR34980">
    <property type="entry name" value="INNER MEMBRANE PROTEIN-RELATED-RELATED"/>
    <property type="match status" value="1"/>
</dbReference>